<name>A0A3D4S3V1_9ENTE</name>
<dbReference type="Proteomes" id="UP000262195">
    <property type="component" value="Unassembled WGS sequence"/>
</dbReference>
<evidence type="ECO:0000256" key="1">
    <source>
        <dbReference type="SAM" id="Phobius"/>
    </source>
</evidence>
<feature type="transmembrane region" description="Helical" evidence="1">
    <location>
        <begin position="47"/>
        <end position="65"/>
    </location>
</feature>
<dbReference type="STRING" id="1121105.GCA_000421665_01066"/>
<dbReference type="InterPro" id="IPR006976">
    <property type="entry name" value="VanZ-like"/>
</dbReference>
<evidence type="ECO:0000313" key="3">
    <source>
        <dbReference type="EMBL" id="HCS93505.1"/>
    </source>
</evidence>
<sequence length="219" mass="25562">MLFFWAIIGLPVALVLSLLLTDGIIMPTLSSYDRLATMIERFRFTDELLWLVITFILWSFYVQWLRGKVNVILTYWSISFYLLLLFIVLFTKAPRYRDYNLEPLSFAVRNRAILTEAAMNLLFFIPLGMLYGLFAKWYEMIIIALGTILGIEVLQYLFYLGTFDVSDIVLNFVGCVIGYGAYFLFAKRFRPRNATQQTLVDADLEVEEPVKTRIKRSHK</sequence>
<dbReference type="EMBL" id="DQHO01000016">
    <property type="protein sequence ID" value="HCS93505.1"/>
    <property type="molecule type" value="Genomic_DNA"/>
</dbReference>
<keyword evidence="1" id="KW-0812">Transmembrane</keyword>
<feature type="transmembrane region" description="Helical" evidence="1">
    <location>
        <begin position="141"/>
        <end position="162"/>
    </location>
</feature>
<reference evidence="3 4" key="1">
    <citation type="journal article" date="2018" name="Nat. Biotechnol.">
        <title>A standardized bacterial taxonomy based on genome phylogeny substantially revises the tree of life.</title>
        <authorList>
            <person name="Parks D.H."/>
            <person name="Chuvochina M."/>
            <person name="Waite D.W."/>
            <person name="Rinke C."/>
            <person name="Skarshewski A."/>
            <person name="Chaumeil P.A."/>
            <person name="Hugenholtz P."/>
        </authorList>
    </citation>
    <scope>NUCLEOTIDE SEQUENCE [LARGE SCALE GENOMIC DNA]</scope>
    <source>
        <strain evidence="3">UBA11306</strain>
    </source>
</reference>
<dbReference type="AlphaFoldDB" id="A0A3D4S3V1"/>
<dbReference type="RefSeq" id="WP_022796334.1">
    <property type="nucleotide sequence ID" value="NZ_JBQEAI010000062.1"/>
</dbReference>
<comment type="caution">
    <text evidence="3">The sequence shown here is derived from an EMBL/GenBank/DDBJ whole genome shotgun (WGS) entry which is preliminary data.</text>
</comment>
<gene>
    <name evidence="3" type="ORF">DIW15_02205</name>
</gene>
<feature type="domain" description="VanZ-like" evidence="2">
    <location>
        <begin position="80"/>
        <end position="185"/>
    </location>
</feature>
<proteinExistence type="predicted"/>
<keyword evidence="1" id="KW-0472">Membrane</keyword>
<feature type="transmembrane region" description="Helical" evidence="1">
    <location>
        <begin position="72"/>
        <end position="93"/>
    </location>
</feature>
<organism evidence="3 4">
    <name type="scientific">Bavariicoccus seileri</name>
    <dbReference type="NCBI Taxonomy" id="549685"/>
    <lineage>
        <taxon>Bacteria</taxon>
        <taxon>Bacillati</taxon>
        <taxon>Bacillota</taxon>
        <taxon>Bacilli</taxon>
        <taxon>Lactobacillales</taxon>
        <taxon>Enterococcaceae</taxon>
        <taxon>Bavariicoccus</taxon>
    </lineage>
</organism>
<evidence type="ECO:0000259" key="2">
    <source>
        <dbReference type="Pfam" id="PF04892"/>
    </source>
</evidence>
<dbReference type="Pfam" id="PF04892">
    <property type="entry name" value="VanZ"/>
    <property type="match status" value="1"/>
</dbReference>
<keyword evidence="1" id="KW-1133">Transmembrane helix</keyword>
<feature type="transmembrane region" description="Helical" evidence="1">
    <location>
        <begin position="113"/>
        <end position="134"/>
    </location>
</feature>
<protein>
    <submittedName>
        <fullName evidence="3">VanZ family protein</fullName>
    </submittedName>
</protein>
<accession>A0A3D4S3V1</accession>
<feature type="transmembrane region" description="Helical" evidence="1">
    <location>
        <begin position="168"/>
        <end position="185"/>
    </location>
</feature>
<evidence type="ECO:0000313" key="4">
    <source>
        <dbReference type="Proteomes" id="UP000262195"/>
    </source>
</evidence>